<organism evidence="2 3">
    <name type="scientific">Botrytis tulipae</name>
    <dbReference type="NCBI Taxonomy" id="87230"/>
    <lineage>
        <taxon>Eukaryota</taxon>
        <taxon>Fungi</taxon>
        <taxon>Dikarya</taxon>
        <taxon>Ascomycota</taxon>
        <taxon>Pezizomycotina</taxon>
        <taxon>Leotiomycetes</taxon>
        <taxon>Helotiales</taxon>
        <taxon>Sclerotiniaceae</taxon>
        <taxon>Botrytis</taxon>
    </lineage>
</organism>
<proteinExistence type="predicted"/>
<comment type="caution">
    <text evidence="2">The sequence shown here is derived from an EMBL/GenBank/DDBJ whole genome shotgun (WGS) entry which is preliminary data.</text>
</comment>
<protein>
    <submittedName>
        <fullName evidence="2">Uncharacterized protein</fullName>
    </submittedName>
</protein>
<sequence length="133" mass="15088">MAHNSSQHSRIREKGKVATSPVGAYVDRSENNTAALCFKKRKGLLGGLQDLDSVVSSKSTGTSDDSDRGFSSYFHIWCEVGRSIINHPNKEAGIPEGEFNRQFDKLRDTIDKYWMRGEEDEEEEEEEGYFEYG</sequence>
<reference evidence="2 3" key="1">
    <citation type="submission" date="2017-12" db="EMBL/GenBank/DDBJ databases">
        <title>Comparative genomics of Botrytis spp.</title>
        <authorList>
            <person name="Valero-Jimenez C.A."/>
            <person name="Tapia P."/>
            <person name="Veloso J."/>
            <person name="Silva-Moreno E."/>
            <person name="Staats M."/>
            <person name="Valdes J.H."/>
            <person name="Van Kan J.A.L."/>
        </authorList>
    </citation>
    <scope>NUCLEOTIDE SEQUENCE [LARGE SCALE GENOMIC DNA]</scope>
    <source>
        <strain evidence="2 3">Bt9001</strain>
    </source>
</reference>
<keyword evidence="3" id="KW-1185">Reference proteome</keyword>
<dbReference type="AlphaFoldDB" id="A0A4Z1E6Q5"/>
<name>A0A4Z1E6Q5_9HELO</name>
<dbReference type="Proteomes" id="UP000297777">
    <property type="component" value="Unassembled WGS sequence"/>
</dbReference>
<dbReference type="EMBL" id="PQXH01000444">
    <property type="protein sequence ID" value="TGO06849.1"/>
    <property type="molecule type" value="Genomic_DNA"/>
</dbReference>
<gene>
    <name evidence="2" type="ORF">BTUL_0449g00020</name>
</gene>
<accession>A0A4Z1E6Q5</accession>
<feature type="region of interest" description="Disordered" evidence="1">
    <location>
        <begin position="1"/>
        <end position="23"/>
    </location>
</feature>
<evidence type="ECO:0000256" key="1">
    <source>
        <dbReference type="SAM" id="MobiDB-lite"/>
    </source>
</evidence>
<dbReference type="OrthoDB" id="10372832at2759"/>
<evidence type="ECO:0000313" key="3">
    <source>
        <dbReference type="Proteomes" id="UP000297777"/>
    </source>
</evidence>
<evidence type="ECO:0000313" key="2">
    <source>
        <dbReference type="EMBL" id="TGO06849.1"/>
    </source>
</evidence>